<dbReference type="PROSITE" id="PS51118">
    <property type="entry name" value="HTH_HXLR"/>
    <property type="match status" value="1"/>
</dbReference>
<keyword evidence="2" id="KW-0238">DNA-binding</keyword>
<organism evidence="5 6">
    <name type="scientific">Nitrosovibrio tenuis</name>
    <dbReference type="NCBI Taxonomy" id="1233"/>
    <lineage>
        <taxon>Bacteria</taxon>
        <taxon>Pseudomonadati</taxon>
        <taxon>Pseudomonadota</taxon>
        <taxon>Betaproteobacteria</taxon>
        <taxon>Nitrosomonadales</taxon>
        <taxon>Nitrosomonadaceae</taxon>
        <taxon>Nitrosovibrio</taxon>
    </lineage>
</organism>
<keyword evidence="3" id="KW-0804">Transcription</keyword>
<evidence type="ECO:0000256" key="3">
    <source>
        <dbReference type="ARBA" id="ARBA00023163"/>
    </source>
</evidence>
<evidence type="ECO:0000313" key="5">
    <source>
        <dbReference type="EMBL" id="SEK86860.1"/>
    </source>
</evidence>
<dbReference type="PANTHER" id="PTHR33204">
    <property type="entry name" value="TRANSCRIPTIONAL REGULATOR, MARR FAMILY"/>
    <property type="match status" value="1"/>
</dbReference>
<reference evidence="5 6" key="1">
    <citation type="submission" date="2016-10" db="EMBL/GenBank/DDBJ databases">
        <authorList>
            <person name="de Groot N.N."/>
        </authorList>
    </citation>
    <scope>NUCLEOTIDE SEQUENCE [LARGE SCALE GENOMIC DNA]</scope>
    <source>
        <strain evidence="5 6">Nv1</strain>
    </source>
</reference>
<sequence length="126" mass="14500">MDNESAFERSCCPITNGLDIFGDRWTLLIIRDLMLGKRRYQDLISSPESIASNILADRLKKLQITGLIHRRAYQQNPARYEYVLTEKGKDLKPVLDAIIGWGRKHYPDTMVFTPLNSSRHLSPDLP</sequence>
<dbReference type="AlphaFoldDB" id="A0A1H7KK38"/>
<evidence type="ECO:0000256" key="2">
    <source>
        <dbReference type="ARBA" id="ARBA00023125"/>
    </source>
</evidence>
<protein>
    <submittedName>
        <fullName evidence="5">Transcriptional regulator, HxlR family</fullName>
    </submittedName>
</protein>
<evidence type="ECO:0000313" key="6">
    <source>
        <dbReference type="Proteomes" id="UP000198620"/>
    </source>
</evidence>
<keyword evidence="1" id="KW-0805">Transcription regulation</keyword>
<dbReference type="InterPro" id="IPR002577">
    <property type="entry name" value="HTH_HxlR"/>
</dbReference>
<accession>A0A1H7KK38</accession>
<dbReference type="GO" id="GO:0003677">
    <property type="term" value="F:DNA binding"/>
    <property type="evidence" value="ECO:0007669"/>
    <property type="project" value="UniProtKB-KW"/>
</dbReference>
<feature type="domain" description="HTH hxlR-type" evidence="4">
    <location>
        <begin position="12"/>
        <end position="110"/>
    </location>
</feature>
<dbReference type="OrthoDB" id="9807069at2"/>
<dbReference type="InterPro" id="IPR036388">
    <property type="entry name" value="WH-like_DNA-bd_sf"/>
</dbReference>
<dbReference type="SUPFAM" id="SSF46785">
    <property type="entry name" value="Winged helix' DNA-binding domain"/>
    <property type="match status" value="1"/>
</dbReference>
<dbReference type="EMBL" id="FOBH01000003">
    <property type="protein sequence ID" value="SEK86860.1"/>
    <property type="molecule type" value="Genomic_DNA"/>
</dbReference>
<dbReference type="PANTHER" id="PTHR33204:SF37">
    <property type="entry name" value="HTH-TYPE TRANSCRIPTIONAL REGULATOR YODB"/>
    <property type="match status" value="1"/>
</dbReference>
<dbReference type="Gene3D" id="1.10.10.10">
    <property type="entry name" value="Winged helix-like DNA-binding domain superfamily/Winged helix DNA-binding domain"/>
    <property type="match status" value="1"/>
</dbReference>
<dbReference type="Proteomes" id="UP000198620">
    <property type="component" value="Unassembled WGS sequence"/>
</dbReference>
<gene>
    <name evidence="5" type="ORF">SAMN05216387_103248</name>
</gene>
<evidence type="ECO:0000259" key="4">
    <source>
        <dbReference type="PROSITE" id="PS51118"/>
    </source>
</evidence>
<dbReference type="STRING" id="1233.SAMN05216387_103248"/>
<name>A0A1H7KK38_9PROT</name>
<keyword evidence="6" id="KW-1185">Reference proteome</keyword>
<dbReference type="InterPro" id="IPR036390">
    <property type="entry name" value="WH_DNA-bd_sf"/>
</dbReference>
<dbReference type="RefSeq" id="WP_090828092.1">
    <property type="nucleotide sequence ID" value="NZ_FOBH01000003.1"/>
</dbReference>
<proteinExistence type="predicted"/>
<evidence type="ECO:0000256" key="1">
    <source>
        <dbReference type="ARBA" id="ARBA00023015"/>
    </source>
</evidence>
<dbReference type="Pfam" id="PF01638">
    <property type="entry name" value="HxlR"/>
    <property type="match status" value="1"/>
</dbReference>